<organism evidence="1 2">
    <name type="scientific">Stigmatella aurantiaca</name>
    <dbReference type="NCBI Taxonomy" id="41"/>
    <lineage>
        <taxon>Bacteria</taxon>
        <taxon>Pseudomonadati</taxon>
        <taxon>Myxococcota</taxon>
        <taxon>Myxococcia</taxon>
        <taxon>Myxococcales</taxon>
        <taxon>Cystobacterineae</taxon>
        <taxon>Archangiaceae</taxon>
        <taxon>Stigmatella</taxon>
    </lineage>
</organism>
<dbReference type="AlphaFoldDB" id="A0A1H7HY71"/>
<reference evidence="2" key="1">
    <citation type="submission" date="2016-10" db="EMBL/GenBank/DDBJ databases">
        <authorList>
            <person name="Varghese N."/>
            <person name="Submissions S."/>
        </authorList>
    </citation>
    <scope>NUCLEOTIDE SEQUENCE [LARGE SCALE GENOMIC DNA]</scope>
    <source>
        <strain evidence="2">DSM 17044</strain>
    </source>
</reference>
<dbReference type="Proteomes" id="UP000182719">
    <property type="component" value="Unassembled WGS sequence"/>
</dbReference>
<dbReference type="EMBL" id="FOAP01000001">
    <property type="protein sequence ID" value="SEK55246.1"/>
    <property type="molecule type" value="Genomic_DNA"/>
</dbReference>
<gene>
    <name evidence="1" type="ORF">SAMN05444354_101860</name>
</gene>
<name>A0A1H7HY71_STIAU</name>
<protein>
    <submittedName>
        <fullName evidence="1">Uncharacterized protein</fullName>
    </submittedName>
</protein>
<keyword evidence="2" id="KW-1185">Reference proteome</keyword>
<proteinExistence type="predicted"/>
<evidence type="ECO:0000313" key="2">
    <source>
        <dbReference type="Proteomes" id="UP000182719"/>
    </source>
</evidence>
<accession>A0A1H7HY71</accession>
<sequence length="46" mass="5276">MSTGGRLRYVATDGIQPLVKMRRETSEEAYLAFMRERFLAKPSIAK</sequence>
<evidence type="ECO:0000313" key="1">
    <source>
        <dbReference type="EMBL" id="SEK55246.1"/>
    </source>
</evidence>